<sequence>MESLHVLLWKYFVATTRISIDHTPLIYLIRRCWSTKYKNEAIKLILQATPTFICWNLWKNRCASKYGGIQSNVSRVMYAIYKDNYKIMTIVFPHIKWPSNWKDLIMLVERCDHETKVTMVLWKKPPGQRSKLNTDGSALSNPGKIGAGGILRDHKGRLQECHSRGGLPALSGFDNAQNQATMDNIFPCSAKIKNAVSRENMEKKGTLMINFAEFKIHGSPRCHCCRVHKMNTLLEKETWQRKSGF</sequence>
<organism evidence="1 2">
    <name type="scientific">Solanum commersonii</name>
    <name type="common">Commerson's wild potato</name>
    <name type="synonym">Commerson's nightshade</name>
    <dbReference type="NCBI Taxonomy" id="4109"/>
    <lineage>
        <taxon>Eukaryota</taxon>
        <taxon>Viridiplantae</taxon>
        <taxon>Streptophyta</taxon>
        <taxon>Embryophyta</taxon>
        <taxon>Tracheophyta</taxon>
        <taxon>Spermatophyta</taxon>
        <taxon>Magnoliopsida</taxon>
        <taxon>eudicotyledons</taxon>
        <taxon>Gunneridae</taxon>
        <taxon>Pentapetalae</taxon>
        <taxon>asterids</taxon>
        <taxon>lamiids</taxon>
        <taxon>Solanales</taxon>
        <taxon>Solanaceae</taxon>
        <taxon>Solanoideae</taxon>
        <taxon>Solaneae</taxon>
        <taxon>Solanum</taxon>
    </lineage>
</organism>
<dbReference type="PANTHER" id="PTHR47074:SF68">
    <property type="entry name" value="RNASE H TYPE-1 DOMAIN-CONTAINING PROTEIN"/>
    <property type="match status" value="1"/>
</dbReference>
<dbReference type="InterPro" id="IPR052929">
    <property type="entry name" value="RNase_H-like_EbsB-rel"/>
</dbReference>
<keyword evidence="2" id="KW-1185">Reference proteome</keyword>
<proteinExistence type="predicted"/>
<evidence type="ECO:0000313" key="2">
    <source>
        <dbReference type="Proteomes" id="UP000824120"/>
    </source>
</evidence>
<protein>
    <submittedName>
        <fullName evidence="1">Uncharacterized protein</fullName>
    </submittedName>
</protein>
<comment type="caution">
    <text evidence="1">The sequence shown here is derived from an EMBL/GenBank/DDBJ whole genome shotgun (WGS) entry which is preliminary data.</text>
</comment>
<name>A0A9J6B0N6_SOLCO</name>
<accession>A0A9J6B0N6</accession>
<dbReference type="EMBL" id="JACXVP010000001">
    <property type="protein sequence ID" value="KAG5630294.1"/>
    <property type="molecule type" value="Genomic_DNA"/>
</dbReference>
<evidence type="ECO:0000313" key="1">
    <source>
        <dbReference type="EMBL" id="KAG5630294.1"/>
    </source>
</evidence>
<dbReference type="PANTHER" id="PTHR47074">
    <property type="entry name" value="BNAC02G40300D PROTEIN"/>
    <property type="match status" value="1"/>
</dbReference>
<dbReference type="AlphaFoldDB" id="A0A9J6B0N6"/>
<dbReference type="Proteomes" id="UP000824120">
    <property type="component" value="Chromosome 1"/>
</dbReference>
<reference evidence="1 2" key="1">
    <citation type="submission" date="2020-09" db="EMBL/GenBank/DDBJ databases">
        <title>De no assembly of potato wild relative species, Solanum commersonii.</title>
        <authorList>
            <person name="Cho K."/>
        </authorList>
    </citation>
    <scope>NUCLEOTIDE SEQUENCE [LARGE SCALE GENOMIC DNA]</scope>
    <source>
        <strain evidence="1">LZ3.2</strain>
        <tissue evidence="1">Leaf</tissue>
    </source>
</reference>
<gene>
    <name evidence="1" type="ORF">H5410_002011</name>
</gene>
<dbReference type="OrthoDB" id="1301749at2759"/>